<proteinExistence type="predicted"/>
<protein>
    <submittedName>
        <fullName evidence="1">Uncharacterized protein</fullName>
    </submittedName>
</protein>
<accession>A0A4Y5YPH5</accession>
<name>A0A4Y5YPH5_9MICO</name>
<dbReference type="Proteomes" id="UP000316125">
    <property type="component" value="Chromosome"/>
</dbReference>
<evidence type="ECO:0000313" key="1">
    <source>
        <dbReference type="EMBL" id="QDE34770.1"/>
    </source>
</evidence>
<gene>
    <name evidence="1" type="ORF">FIV50_08180</name>
</gene>
<organism evidence="1 2">
    <name type="scientific">Microbacterium foliorum</name>
    <dbReference type="NCBI Taxonomy" id="104336"/>
    <lineage>
        <taxon>Bacteria</taxon>
        <taxon>Bacillati</taxon>
        <taxon>Actinomycetota</taxon>
        <taxon>Actinomycetes</taxon>
        <taxon>Micrococcales</taxon>
        <taxon>Microbacteriaceae</taxon>
        <taxon>Microbacterium</taxon>
    </lineage>
</organism>
<reference evidence="1 2" key="1">
    <citation type="submission" date="2019-06" db="EMBL/GenBank/DDBJ databases">
        <title>Complete genome of Microbacterium foliorum M2.</title>
        <authorList>
            <person name="Cao G."/>
        </authorList>
    </citation>
    <scope>NUCLEOTIDE SEQUENCE [LARGE SCALE GENOMIC DNA]</scope>
    <source>
        <strain evidence="1 2">M2</strain>
    </source>
</reference>
<dbReference type="AlphaFoldDB" id="A0A4Y5YPH5"/>
<sequence>MTEFSEAGVIGTVAGFTQGELDTNAPEGTPTYSPVLMKIDVSRTVAGELTDPRSDTIYVALPGNLEAFEYETNVGVGTPVVVYVNDITSPDGLVGMSLKSGAPEGTTVYTVTHPGGFAFEFRAGDEPNQRSTSSEEPVLVFPYESGVAQGVGVDDLVPGEDVPALIEAP</sequence>
<dbReference type="RefSeq" id="WP_140037009.1">
    <property type="nucleotide sequence ID" value="NZ_CP041040.1"/>
</dbReference>
<evidence type="ECO:0000313" key="2">
    <source>
        <dbReference type="Proteomes" id="UP000316125"/>
    </source>
</evidence>
<dbReference type="EMBL" id="CP041040">
    <property type="protein sequence ID" value="QDE34770.1"/>
    <property type="molecule type" value="Genomic_DNA"/>
</dbReference>